<dbReference type="PANTHER" id="PTHR35024">
    <property type="entry name" value="HYPOTHETICAL CYTOSOLIC PROTEIN"/>
    <property type="match status" value="1"/>
</dbReference>
<proteinExistence type="inferred from homology"/>
<protein>
    <submittedName>
        <fullName evidence="3">Polymer-forming cytoskeletal protein</fullName>
    </submittedName>
</protein>
<dbReference type="Pfam" id="PF04519">
    <property type="entry name" value="Bactofilin"/>
    <property type="match status" value="1"/>
</dbReference>
<dbReference type="PANTHER" id="PTHR35024:SF4">
    <property type="entry name" value="POLYMER-FORMING CYTOSKELETAL PROTEIN"/>
    <property type="match status" value="1"/>
</dbReference>
<reference evidence="3" key="1">
    <citation type="submission" date="2020-03" db="EMBL/GenBank/DDBJ databases">
        <title>Draft sequencing of Paenibacilllus sp. S3N08.</title>
        <authorList>
            <person name="Kim D.-U."/>
        </authorList>
    </citation>
    <scope>NUCLEOTIDE SEQUENCE</scope>
    <source>
        <strain evidence="3">S3N08</strain>
    </source>
</reference>
<dbReference type="RefSeq" id="WP_166147248.1">
    <property type="nucleotide sequence ID" value="NZ_JAAOIW010000002.1"/>
</dbReference>
<evidence type="ECO:0000313" key="3">
    <source>
        <dbReference type="EMBL" id="NHN29363.1"/>
    </source>
</evidence>
<gene>
    <name evidence="3" type="ORF">G9U52_05910</name>
</gene>
<dbReference type="Proteomes" id="UP001165962">
    <property type="component" value="Unassembled WGS sequence"/>
</dbReference>
<accession>A0ABX0J072</accession>
<evidence type="ECO:0000256" key="2">
    <source>
        <dbReference type="SAM" id="MobiDB-lite"/>
    </source>
</evidence>
<dbReference type="EMBL" id="JAAOIW010000002">
    <property type="protein sequence ID" value="NHN29363.1"/>
    <property type="molecule type" value="Genomic_DNA"/>
</dbReference>
<keyword evidence="4" id="KW-1185">Reference proteome</keyword>
<evidence type="ECO:0000313" key="4">
    <source>
        <dbReference type="Proteomes" id="UP001165962"/>
    </source>
</evidence>
<organism evidence="3 4">
    <name type="scientific">Paenibacillus agricola</name>
    <dbReference type="NCBI Taxonomy" id="2716264"/>
    <lineage>
        <taxon>Bacteria</taxon>
        <taxon>Bacillati</taxon>
        <taxon>Bacillota</taxon>
        <taxon>Bacilli</taxon>
        <taxon>Bacillales</taxon>
        <taxon>Paenibacillaceae</taxon>
        <taxon>Paenibacillus</taxon>
    </lineage>
</organism>
<comment type="similarity">
    <text evidence="1">Belongs to the bactofilin family.</text>
</comment>
<name>A0ABX0J072_9BACL</name>
<feature type="compositionally biased region" description="Polar residues" evidence="2">
    <location>
        <begin position="138"/>
        <end position="152"/>
    </location>
</feature>
<sequence>MMFRGKKHALDVHVTDTLIGEGTLFEGKIKSEASIRIEGQITGDVDCAGDVTIGEHGIVKSNVIARNVILAGTVNGNIMCKGKLMIHSTGKLYGNTTAQSLVIAEGGVFQGASKMDTGDSISVVEKQESESEERTAASLPNTPTTPTVITWQ</sequence>
<comment type="caution">
    <text evidence="3">The sequence shown here is derived from an EMBL/GenBank/DDBJ whole genome shotgun (WGS) entry which is preliminary data.</text>
</comment>
<feature type="region of interest" description="Disordered" evidence="2">
    <location>
        <begin position="127"/>
        <end position="152"/>
    </location>
</feature>
<evidence type="ECO:0000256" key="1">
    <source>
        <dbReference type="ARBA" id="ARBA00044755"/>
    </source>
</evidence>
<dbReference type="InterPro" id="IPR007607">
    <property type="entry name" value="BacA/B"/>
</dbReference>